<dbReference type="Proteomes" id="UP000182719">
    <property type="component" value="Unassembled WGS sequence"/>
</dbReference>
<dbReference type="OrthoDB" id="5380756at2"/>
<dbReference type="RefSeq" id="WP_075006529.1">
    <property type="nucleotide sequence ID" value="NZ_FOAP01000005.1"/>
</dbReference>
<protein>
    <submittedName>
        <fullName evidence="1">Uncharacterized protein</fullName>
    </submittedName>
</protein>
<gene>
    <name evidence="1" type="ORF">SAMN05444354_105204</name>
</gene>
<reference evidence="2" key="1">
    <citation type="submission" date="2016-10" db="EMBL/GenBank/DDBJ databases">
        <authorList>
            <person name="Varghese N."/>
            <person name="Submissions S."/>
        </authorList>
    </citation>
    <scope>NUCLEOTIDE SEQUENCE [LARGE SCALE GENOMIC DNA]</scope>
    <source>
        <strain evidence="2">DSM 17044</strain>
    </source>
</reference>
<dbReference type="AlphaFoldDB" id="A0A1H7P7P4"/>
<organism evidence="1 2">
    <name type="scientific">Stigmatella aurantiaca</name>
    <dbReference type="NCBI Taxonomy" id="41"/>
    <lineage>
        <taxon>Bacteria</taxon>
        <taxon>Pseudomonadati</taxon>
        <taxon>Myxococcota</taxon>
        <taxon>Myxococcia</taxon>
        <taxon>Myxococcales</taxon>
        <taxon>Cystobacterineae</taxon>
        <taxon>Archangiaceae</taxon>
        <taxon>Stigmatella</taxon>
    </lineage>
</organism>
<evidence type="ECO:0000313" key="1">
    <source>
        <dbReference type="EMBL" id="SEL31830.1"/>
    </source>
</evidence>
<keyword evidence="2" id="KW-1185">Reference proteome</keyword>
<sequence length="179" mass="19994">MSNPFNPSGIEIQSGTARALMEALGLLSQETRRILAEHGIPSLVQQEWYPIQTLLKCLNDIRSQMGPYTLHSLGRLSAKHIAFLPTVGSFPAALASLNQAYQMRHRGQGDVGGYHSQPQGGRSARVRCDNPYPCEYDQGLLESLFERFPPQEAFRLRFTHAPEGCRTQGAPACLYQLHW</sequence>
<accession>A0A1H7P7P4</accession>
<evidence type="ECO:0000313" key="2">
    <source>
        <dbReference type="Proteomes" id="UP000182719"/>
    </source>
</evidence>
<proteinExistence type="predicted"/>
<dbReference type="EMBL" id="FOAP01000005">
    <property type="protein sequence ID" value="SEL31830.1"/>
    <property type="molecule type" value="Genomic_DNA"/>
</dbReference>
<name>A0A1H7P7P4_STIAU</name>